<dbReference type="GO" id="GO:0005737">
    <property type="term" value="C:cytoplasm"/>
    <property type="evidence" value="ECO:0007669"/>
    <property type="project" value="UniProtKB-SubCell"/>
</dbReference>
<evidence type="ECO:0000256" key="9">
    <source>
        <dbReference type="ARBA" id="ARBA00023067"/>
    </source>
</evidence>
<name>A0AAW1B0H0_CROAD</name>
<dbReference type="Pfam" id="PF05786">
    <property type="entry name" value="Cnd2"/>
    <property type="match status" value="1"/>
</dbReference>
<comment type="function">
    <text evidence="11">Regulatory subunit of the condensin complex, a complex required for conversion of interphase chromatin into mitotic-like condense chromosomes.</text>
</comment>
<comment type="subcellular location">
    <subcellularLocation>
        <location evidence="1">Chromosome</location>
    </subcellularLocation>
    <subcellularLocation>
        <location evidence="2">Cytoplasm</location>
    </subcellularLocation>
</comment>
<evidence type="ECO:0000313" key="13">
    <source>
        <dbReference type="EMBL" id="KAK9395283.1"/>
    </source>
</evidence>
<evidence type="ECO:0000256" key="7">
    <source>
        <dbReference type="ARBA" id="ARBA00022618"/>
    </source>
</evidence>
<evidence type="ECO:0000256" key="12">
    <source>
        <dbReference type="SAM" id="MobiDB-lite"/>
    </source>
</evidence>
<dbReference type="GO" id="GO:0007076">
    <property type="term" value="P:mitotic chromosome condensation"/>
    <property type="evidence" value="ECO:0007669"/>
    <property type="project" value="InterPro"/>
</dbReference>
<comment type="similarity">
    <text evidence="3 11">Belongs to the CND2 (condensin subunit 2) family.</text>
</comment>
<evidence type="ECO:0000256" key="4">
    <source>
        <dbReference type="ARBA" id="ARBA00016065"/>
    </source>
</evidence>
<dbReference type="PIRSF" id="PIRSF017126">
    <property type="entry name" value="Condensin_H"/>
    <property type="match status" value="1"/>
</dbReference>
<feature type="region of interest" description="Disordered" evidence="12">
    <location>
        <begin position="48"/>
        <end position="117"/>
    </location>
</feature>
<evidence type="ECO:0000256" key="5">
    <source>
        <dbReference type="ARBA" id="ARBA00022454"/>
    </source>
</evidence>
<keyword evidence="5" id="KW-0158">Chromosome</keyword>
<protein>
    <recommendedName>
        <fullName evidence="4 11">Condensin complex subunit 2</fullName>
    </recommendedName>
</protein>
<evidence type="ECO:0000313" key="14">
    <source>
        <dbReference type="Proteomes" id="UP001474421"/>
    </source>
</evidence>
<keyword evidence="10 11" id="KW-0131">Cell cycle</keyword>
<reference evidence="13 14" key="1">
    <citation type="journal article" date="2024" name="Proc. Natl. Acad. Sci. U.S.A.">
        <title>The genetic regulatory architecture and epigenomic basis for age-related changes in rattlesnake venom.</title>
        <authorList>
            <person name="Hogan M.P."/>
            <person name="Holding M.L."/>
            <person name="Nystrom G.S."/>
            <person name="Colston T.J."/>
            <person name="Bartlett D.A."/>
            <person name="Mason A.J."/>
            <person name="Ellsworth S.A."/>
            <person name="Rautsaw R.M."/>
            <person name="Lawrence K.C."/>
            <person name="Strickland J.L."/>
            <person name="He B."/>
            <person name="Fraser P."/>
            <person name="Margres M.J."/>
            <person name="Gilbert D.M."/>
            <person name="Gibbs H.L."/>
            <person name="Parkinson C.L."/>
            <person name="Rokyta D.R."/>
        </authorList>
    </citation>
    <scope>NUCLEOTIDE SEQUENCE [LARGE SCALE GENOMIC DNA]</scope>
    <source>
        <strain evidence="13">DRR0105</strain>
    </source>
</reference>
<keyword evidence="8 11" id="KW-0498">Mitosis</keyword>
<feature type="compositionally biased region" description="Basic and acidic residues" evidence="12">
    <location>
        <begin position="245"/>
        <end position="254"/>
    </location>
</feature>
<dbReference type="PANTHER" id="PTHR13108">
    <property type="entry name" value="CONDENSIN COMPLEX SUBUNIT 2"/>
    <property type="match status" value="1"/>
</dbReference>
<dbReference type="AlphaFoldDB" id="A0AAW1B0H0"/>
<keyword evidence="6" id="KW-0963">Cytoplasm</keyword>
<evidence type="ECO:0000256" key="3">
    <source>
        <dbReference type="ARBA" id="ARBA00009471"/>
    </source>
</evidence>
<organism evidence="13 14">
    <name type="scientific">Crotalus adamanteus</name>
    <name type="common">Eastern diamondback rattlesnake</name>
    <dbReference type="NCBI Taxonomy" id="8729"/>
    <lineage>
        <taxon>Eukaryota</taxon>
        <taxon>Metazoa</taxon>
        <taxon>Chordata</taxon>
        <taxon>Craniata</taxon>
        <taxon>Vertebrata</taxon>
        <taxon>Euteleostomi</taxon>
        <taxon>Lepidosauria</taxon>
        <taxon>Squamata</taxon>
        <taxon>Bifurcata</taxon>
        <taxon>Unidentata</taxon>
        <taxon>Episquamata</taxon>
        <taxon>Toxicofera</taxon>
        <taxon>Serpentes</taxon>
        <taxon>Colubroidea</taxon>
        <taxon>Viperidae</taxon>
        <taxon>Crotalinae</taxon>
        <taxon>Crotalus</taxon>
    </lineage>
</organism>
<evidence type="ECO:0000256" key="2">
    <source>
        <dbReference type="ARBA" id="ARBA00004496"/>
    </source>
</evidence>
<evidence type="ECO:0000256" key="1">
    <source>
        <dbReference type="ARBA" id="ARBA00004286"/>
    </source>
</evidence>
<dbReference type="GO" id="GO:0051301">
    <property type="term" value="P:cell division"/>
    <property type="evidence" value="ECO:0007669"/>
    <property type="project" value="UniProtKB-KW"/>
</dbReference>
<dbReference type="PANTHER" id="PTHR13108:SF9">
    <property type="entry name" value="CONDENSIN COMPLEX SUBUNIT 2"/>
    <property type="match status" value="1"/>
</dbReference>
<feature type="compositionally biased region" description="Polar residues" evidence="12">
    <location>
        <begin position="51"/>
        <end position="63"/>
    </location>
</feature>
<comment type="caution">
    <text evidence="13">The sequence shown here is derived from an EMBL/GenBank/DDBJ whole genome shotgun (WGS) entry which is preliminary data.</text>
</comment>
<dbReference type="EMBL" id="JAOTOJ010000010">
    <property type="protein sequence ID" value="KAK9395283.1"/>
    <property type="molecule type" value="Genomic_DNA"/>
</dbReference>
<keyword evidence="7 11" id="KW-0132">Cell division</keyword>
<dbReference type="GO" id="GO:0000796">
    <property type="term" value="C:condensin complex"/>
    <property type="evidence" value="ECO:0007669"/>
    <property type="project" value="InterPro"/>
</dbReference>
<keyword evidence="14" id="KW-1185">Reference proteome</keyword>
<evidence type="ECO:0000256" key="6">
    <source>
        <dbReference type="ARBA" id="ARBA00022490"/>
    </source>
</evidence>
<evidence type="ECO:0000256" key="8">
    <source>
        <dbReference type="ARBA" id="ARBA00022776"/>
    </source>
</evidence>
<accession>A0AAW1B0H0</accession>
<feature type="compositionally biased region" description="Low complexity" evidence="12">
    <location>
        <begin position="64"/>
        <end position="77"/>
    </location>
</feature>
<proteinExistence type="inferred from homology"/>
<gene>
    <name evidence="13" type="ORF">NXF25_014629</name>
</gene>
<evidence type="ECO:0000256" key="11">
    <source>
        <dbReference type="PIRNR" id="PIRNR017126"/>
    </source>
</evidence>
<dbReference type="Proteomes" id="UP001474421">
    <property type="component" value="Unassembled WGS sequence"/>
</dbReference>
<keyword evidence="9 11" id="KW-0226">DNA condensation</keyword>
<feature type="region of interest" description="Disordered" evidence="12">
    <location>
        <begin position="232"/>
        <end position="255"/>
    </location>
</feature>
<sequence>MLVAQGLTCHRQGPEGPLQEEPGCLGKVALETRYHLGALIRSGRLRAAATSPPNSVIMSFSTPQSAGSKGDASSDSQFVSPGTRRQPLSACGTPVLQSCPQNDDERERKQRRRSRVFDLQFSTESPLSIQSPVSKQAETSLPAIPHLSNTQIADHYSTCIKLSTENKITTKNAFGLHLIDYMTEILRQKDSELTNFKVAAGTLDASTKIYAVRVDAVHADVYRVLGGLGRDSAAAETENSQDTGGGKEDLEQSKKRPIKRKHLYKTIEQNLNNINVSETDRKCESDPMFQKTASSFDECSRAGVFLITLHTHSHLSEVLFDSVVVPLPSSATSEMPSSSLVSVTDLKPILLRCVEKSAICPSLSGFLFTQWNSETHNESVSALLDKFKKSDQAFDINAKADNDPQEFVEDRMEDDFDADVLDKTMARDLGKFSEKLEAHCVAPGHSREKLASVREGDIGSMCLQLSMNPSEYSYFSPRIMSMWAGPEHWHFKPRHKGDANPEKVSKRKTIKKAFQINFDEEIDFAVYFRKTRAATVLAKSTLESQNKKSNTLPADFHYNPDNLTRLFLKPQIRLSKMSLQGCSPNHDDDDEVGEYDYNNPNDTSNFCPAVQDDDSDDENSPLNFIGQGGMFEMTANPTGGEDQDREVDGKVKGLHISTYGEANMVAEPQKVNKIDIQYAKTAKKMDMKKLKQTMWHLLTEVPKNQVKEESEDPEEKVKSISVGGSKAFSSITTDLLHRLPSVMAKNLSVPLAFACLLQLANEKNLKLQGVQDLSEVLVLQED</sequence>
<dbReference type="InterPro" id="IPR022816">
    <property type="entry name" value="Condensin_barren_su2"/>
</dbReference>
<evidence type="ECO:0000256" key="10">
    <source>
        <dbReference type="ARBA" id="ARBA00023306"/>
    </source>
</evidence>
<dbReference type="GO" id="GO:0003682">
    <property type="term" value="F:chromatin binding"/>
    <property type="evidence" value="ECO:0007669"/>
    <property type="project" value="TreeGrafter"/>
</dbReference>